<dbReference type="InterPro" id="IPR013210">
    <property type="entry name" value="LRR_N_plant-typ"/>
</dbReference>
<dbReference type="FunFam" id="3.80.10.10:FF:000400">
    <property type="entry name" value="Nuclear pore complex protein NUP107"/>
    <property type="match status" value="1"/>
</dbReference>
<keyword evidence="18" id="KW-0808">Transferase</keyword>
<evidence type="ECO:0000256" key="2">
    <source>
        <dbReference type="ARBA" id="ARBA00004251"/>
    </source>
</evidence>
<evidence type="ECO:0000256" key="6">
    <source>
        <dbReference type="ARBA" id="ARBA00022614"/>
    </source>
</evidence>
<dbReference type="PROSITE" id="PS51450">
    <property type="entry name" value="LRR"/>
    <property type="match status" value="2"/>
</dbReference>
<evidence type="ECO:0000256" key="1">
    <source>
        <dbReference type="ARBA" id="ARBA00004191"/>
    </source>
</evidence>
<evidence type="ECO:0000256" key="13">
    <source>
        <dbReference type="ARBA" id="ARBA00023180"/>
    </source>
</evidence>
<evidence type="ECO:0000256" key="3">
    <source>
        <dbReference type="ARBA" id="ARBA00009592"/>
    </source>
</evidence>
<dbReference type="GO" id="GO:0005886">
    <property type="term" value="C:plasma membrane"/>
    <property type="evidence" value="ECO:0007669"/>
    <property type="project" value="UniProtKB-SubCell"/>
</dbReference>
<dbReference type="SUPFAM" id="SSF52047">
    <property type="entry name" value="RNI-like"/>
    <property type="match status" value="1"/>
</dbReference>
<keyword evidence="5" id="KW-0134">Cell wall</keyword>
<protein>
    <submittedName>
        <fullName evidence="18">LRR receptor-like serine/threonine-protein kinase FLS2</fullName>
    </submittedName>
</protein>
<feature type="transmembrane region" description="Helical" evidence="15">
    <location>
        <begin position="7"/>
        <end position="24"/>
    </location>
</feature>
<dbReference type="PANTHER" id="PTHR48063:SF101">
    <property type="entry name" value="LRR RECEPTOR-LIKE SERINE_THREONINE-PROTEIN KINASE FLS2"/>
    <property type="match status" value="1"/>
</dbReference>
<organism evidence="18">
    <name type="scientific">Populus alba</name>
    <name type="common">White poplar</name>
    <dbReference type="NCBI Taxonomy" id="43335"/>
    <lineage>
        <taxon>Eukaryota</taxon>
        <taxon>Viridiplantae</taxon>
        <taxon>Streptophyta</taxon>
        <taxon>Embryophyta</taxon>
        <taxon>Tracheophyta</taxon>
        <taxon>Spermatophyta</taxon>
        <taxon>Magnoliopsida</taxon>
        <taxon>eudicotyledons</taxon>
        <taxon>Gunneridae</taxon>
        <taxon>Pentapetalae</taxon>
        <taxon>rosids</taxon>
        <taxon>fabids</taxon>
        <taxon>Malpighiales</taxon>
        <taxon>Salicaceae</taxon>
        <taxon>Saliceae</taxon>
        <taxon>Populus</taxon>
    </lineage>
</organism>
<dbReference type="InterPro" id="IPR032675">
    <property type="entry name" value="LRR_dom_sf"/>
</dbReference>
<feature type="transmembrane region" description="Helical" evidence="15">
    <location>
        <begin position="941"/>
        <end position="962"/>
    </location>
</feature>
<gene>
    <name evidence="18" type="ORF">D5086_0000015030</name>
</gene>
<reference evidence="18" key="1">
    <citation type="submission" date="2018-10" db="EMBL/GenBank/DDBJ databases">
        <title>Population genomic analysis revealed the cold adaptation of white poplar.</title>
        <authorList>
            <person name="Liu Y.-J."/>
        </authorList>
    </citation>
    <scope>NUCLEOTIDE SEQUENCE [LARGE SCALE GENOMIC DNA]</scope>
    <source>
        <strain evidence="18">PAL-ZL1</strain>
    </source>
</reference>
<dbReference type="AlphaFoldDB" id="A0A4U5R3A4"/>
<evidence type="ECO:0000256" key="10">
    <source>
        <dbReference type="ARBA" id="ARBA00022989"/>
    </source>
</evidence>
<comment type="caution">
    <text evidence="18">The sequence shown here is derived from an EMBL/GenBank/DDBJ whole genome shotgun (WGS) entry which is preliminary data.</text>
</comment>
<accession>A0A4U5R3A4</accession>
<dbReference type="InterPro" id="IPR003591">
    <property type="entry name" value="Leu-rich_rpt_typical-subtyp"/>
</dbReference>
<evidence type="ECO:0000256" key="15">
    <source>
        <dbReference type="SAM" id="Phobius"/>
    </source>
</evidence>
<dbReference type="Gene3D" id="3.80.10.10">
    <property type="entry name" value="Ribonuclease Inhibitor"/>
    <property type="match status" value="3"/>
</dbReference>
<keyword evidence="18" id="KW-0418">Kinase</keyword>
<evidence type="ECO:0000256" key="12">
    <source>
        <dbReference type="ARBA" id="ARBA00023170"/>
    </source>
</evidence>
<dbReference type="InterPro" id="IPR046956">
    <property type="entry name" value="RLP23-like"/>
</dbReference>
<evidence type="ECO:0000256" key="11">
    <source>
        <dbReference type="ARBA" id="ARBA00023136"/>
    </source>
</evidence>
<comment type="similarity">
    <text evidence="3">Belongs to the RLP family.</text>
</comment>
<keyword evidence="4" id="KW-1003">Cell membrane</keyword>
<dbReference type="Pfam" id="PF13855">
    <property type="entry name" value="LRR_8"/>
    <property type="match status" value="1"/>
</dbReference>
<feature type="domain" description="Disease resistance R13L4/SHOC-2-like LRR" evidence="17">
    <location>
        <begin position="106"/>
        <end position="317"/>
    </location>
</feature>
<evidence type="ECO:0000256" key="4">
    <source>
        <dbReference type="ARBA" id="ARBA00022475"/>
    </source>
</evidence>
<keyword evidence="6" id="KW-0433">Leucine-rich repeat</keyword>
<keyword evidence="11 15" id="KW-0472">Membrane</keyword>
<evidence type="ECO:0000259" key="16">
    <source>
        <dbReference type="Pfam" id="PF08263"/>
    </source>
</evidence>
<evidence type="ECO:0000256" key="7">
    <source>
        <dbReference type="ARBA" id="ARBA00022692"/>
    </source>
</evidence>
<evidence type="ECO:0000256" key="14">
    <source>
        <dbReference type="ARBA" id="ARBA00038043"/>
    </source>
</evidence>
<dbReference type="InterPro" id="IPR055414">
    <property type="entry name" value="LRR_R13L4/SHOC2-like"/>
</dbReference>
<dbReference type="FunFam" id="3.80.10.10:FF:000213">
    <property type="entry name" value="Tyrosine-sulfated glycopeptide receptor 1"/>
    <property type="match status" value="1"/>
</dbReference>
<dbReference type="FunFam" id="3.80.10.10:FF:000383">
    <property type="entry name" value="Leucine-rich repeat receptor protein kinase EMS1"/>
    <property type="match status" value="1"/>
</dbReference>
<name>A0A4U5R3A4_POPAL</name>
<evidence type="ECO:0000256" key="9">
    <source>
        <dbReference type="ARBA" id="ARBA00022737"/>
    </source>
</evidence>
<keyword evidence="5" id="KW-0964">Secreted</keyword>
<comment type="subcellular location">
    <subcellularLocation>
        <location evidence="2">Cell membrane</location>
        <topology evidence="2">Single-pass type I membrane protein</topology>
    </subcellularLocation>
    <subcellularLocation>
        <location evidence="1">Secreted</location>
        <location evidence="1">Cell wall</location>
    </subcellularLocation>
</comment>
<dbReference type="PANTHER" id="PTHR48063">
    <property type="entry name" value="LRR RECEPTOR-LIKE KINASE"/>
    <property type="match status" value="1"/>
</dbReference>
<dbReference type="GO" id="GO:0016301">
    <property type="term" value="F:kinase activity"/>
    <property type="evidence" value="ECO:0007669"/>
    <property type="project" value="UniProtKB-KW"/>
</dbReference>
<feature type="domain" description="Leucine-rich repeat-containing N-terminal plant-type" evidence="16">
    <location>
        <begin position="44"/>
        <end position="85"/>
    </location>
</feature>
<keyword evidence="8" id="KW-0732">Signal</keyword>
<dbReference type="SUPFAM" id="SSF52058">
    <property type="entry name" value="L domain-like"/>
    <property type="match status" value="2"/>
</dbReference>
<dbReference type="Pfam" id="PF23598">
    <property type="entry name" value="LRR_14"/>
    <property type="match status" value="1"/>
</dbReference>
<evidence type="ECO:0000256" key="8">
    <source>
        <dbReference type="ARBA" id="ARBA00022729"/>
    </source>
</evidence>
<dbReference type="FunFam" id="3.80.10.10:FF:001347">
    <property type="entry name" value="LRR receptor-like serine/threonine-protein kinase GSO2"/>
    <property type="match status" value="1"/>
</dbReference>
<dbReference type="Pfam" id="PF08263">
    <property type="entry name" value="LRRNT_2"/>
    <property type="match status" value="1"/>
</dbReference>
<dbReference type="PRINTS" id="PR00019">
    <property type="entry name" value="LEURICHRPT"/>
</dbReference>
<comment type="similarity">
    <text evidence="14">Belongs to the polygalacturonase-inhibiting protein family.</text>
</comment>
<evidence type="ECO:0000313" key="18">
    <source>
        <dbReference type="EMBL" id="TKS17419.1"/>
    </source>
</evidence>
<keyword evidence="13" id="KW-0325">Glycoprotein</keyword>
<keyword evidence="7 15" id="KW-0812">Transmembrane</keyword>
<keyword evidence="10 15" id="KW-1133">Transmembrane helix</keyword>
<keyword evidence="12 18" id="KW-0675">Receptor</keyword>
<evidence type="ECO:0000256" key="5">
    <source>
        <dbReference type="ARBA" id="ARBA00022512"/>
    </source>
</evidence>
<proteinExistence type="inferred from homology"/>
<dbReference type="STRING" id="43335.A0A4U5R3A4"/>
<dbReference type="Pfam" id="PF00560">
    <property type="entry name" value="LRR_1"/>
    <property type="match status" value="9"/>
</dbReference>
<evidence type="ECO:0000259" key="17">
    <source>
        <dbReference type="Pfam" id="PF23598"/>
    </source>
</evidence>
<dbReference type="SMART" id="SM00369">
    <property type="entry name" value="LRR_TYP"/>
    <property type="match status" value="11"/>
</dbReference>
<keyword evidence="9" id="KW-0677">Repeat</keyword>
<dbReference type="InterPro" id="IPR001611">
    <property type="entry name" value="Leu-rich_rpt"/>
</dbReference>
<sequence>MLIIHRLSSVQLLYILIIVLLLYVKPGPRFISAADRAEFRCMERERQALLSFKQELEYPSGLLSSWRSDDEEKSDCCKWVGVGCNNRTGRITMLDLHGLAVGGNITDSLLELQHLNYLDLSDNSFYGNPFPSFVGSLGRLRYLSLSNNGLIGRLSYQLGNLSSLQSLDLSYNFDVSFESLDWLSRLSFLEHLHLTGNHLTQASDWMQVVNKLPRLKDLQLSDCSLLSIVPPALSFVNSSRSLAILDLSFNHLSSAIVPWLSNSSDSLVDLDLSANQLQGSILDAFGKMTSLTNLYLADNQLEGGIPRSFGGMCSLRELDLSSNNLSGPLPGSIRNMHGCVENSLKSLQLRDNQLHGSLPDFTRFSSVTELDLSDNKLNGSLPKRFRQRSELVFLNLSDNHLTGSLPDVTMLSSLREFHIYNNRLDGNVSESIGSLSQLEKLNAGRNSLQGVMSEAHFSNLSKLQDLDLSHNSLVLKFTDDWAPHFLLNYLYLSSCNLGPHFPRWLRNQNNLWVLDISGTGISDTIPNWFWDLSNSSLTLLNLSYNNMRGMLPDLSSKYPEIIGVDLSSNQFEGPLPTFPLQTIALDLSNNMFSGPDSAICKIAGPQLISLDLSKNLLSGNLPNCLIPFDGLKFMDLADNNFSGRIPTSLGSLLMLRTLNLRNNSFSGRLPLSLKKCTDLMFLDLSINKVHGKIPAWLGESLLSLTFLFLQSNEFYGSIPSHFCRLRQIRILNLSLNNISGIIPKCLNNYTAMIQKKGELADINSGKLSLGQPGQHVDKAWVEWKGRQYEYVRSLGLFRIIDFAGNKLTGEIPEEITSLLQLVALNLSGNNLTGGIPLKIGQLQQLESLDLSGNQLSGVIPSSTASLSFLSCLNLSYNNLSGKIPSGTQLQSFNASAFAGNLALCGLPVTRKCPGDEATPRPLVNDDNQGNETVVDEFRRCFYTALGIGFGVFFWGVSGALLLKRSWRHAYFRFLDEAWDWIYVKIAVQKARLQQIYQRLLS</sequence>
<dbReference type="EMBL" id="RCHU01000035">
    <property type="protein sequence ID" value="TKS17419.1"/>
    <property type="molecule type" value="Genomic_DNA"/>
</dbReference>